<dbReference type="Pfam" id="PF02272">
    <property type="entry name" value="DHHA1"/>
    <property type="match status" value="1"/>
</dbReference>
<feature type="domain" description="DHHA1" evidence="8">
    <location>
        <begin position="362"/>
        <end position="454"/>
    </location>
</feature>
<evidence type="ECO:0000259" key="8">
    <source>
        <dbReference type="Pfam" id="PF02272"/>
    </source>
</evidence>
<dbReference type="InterPro" id="IPR051673">
    <property type="entry name" value="SSDNA_exonuclease_RecJ"/>
</dbReference>
<evidence type="ECO:0000313" key="10">
    <source>
        <dbReference type="EMBL" id="AWD32409.1"/>
    </source>
</evidence>
<dbReference type="InterPro" id="IPR003156">
    <property type="entry name" value="DHHA1_dom"/>
</dbReference>
<dbReference type="Proteomes" id="UP000266796">
    <property type="component" value="Chromosome"/>
</dbReference>
<evidence type="ECO:0000256" key="5">
    <source>
        <dbReference type="ARBA" id="ARBA00022839"/>
    </source>
</evidence>
<accession>A0A3S7J9S1</accession>
<evidence type="ECO:0000256" key="6">
    <source>
        <dbReference type="SAM" id="Phobius"/>
    </source>
</evidence>
<keyword evidence="6" id="KW-0812">Transmembrane</keyword>
<dbReference type="AlphaFoldDB" id="A0A3S7J9S1"/>
<evidence type="ECO:0000256" key="2">
    <source>
        <dbReference type="ARBA" id="ARBA00019841"/>
    </source>
</evidence>
<dbReference type="InterPro" id="IPR041122">
    <property type="entry name" value="RecJ_OB"/>
</dbReference>
<dbReference type="SUPFAM" id="SSF64182">
    <property type="entry name" value="DHH phosphoesterases"/>
    <property type="match status" value="1"/>
</dbReference>
<dbReference type="Gene3D" id="3.90.1640.30">
    <property type="match status" value="1"/>
</dbReference>
<sequence>MESRNLITIRDIPLNMYNHLLKNGIHPILAKLWSSRGVTDIKQISKKWIDMISPFKMLNIIESANTLADSIINQKKILIIADYDCDGATACAVAIKSLKSMNANVDFLVPNRFETGYGLSNKIVDIAYNHKNGKPDIIITVDNGISSIDGVRSANEKNISVIITDHHLPGKILPDALHIINPNQAQCAFPSKNLAGVGVIFYLMIVLRYILRKRGIYSHKGGPQLEKLLDLVALGTIADVVKLDDNNRLLVSKGLQQIRRGNAQKGLNALIKLLGIDYKNINVDHLGFNIAPRINAAGRLDDISIGIECLITDDDDVANKNAILLDQINTKRRLIEKTMNQEAIEITKNYKNHKDKFSICIYKQEWHQGIIGLIASKLKEKFWKPVFVFAESSTLEIRGSGRSIPGINLRNILEQISLEYRILNSFGGHAMAAGVTLNKYNFKIFSEAFEKIINNIFDSDTFKHIIETDGALDIEYMNTFTSDLINQEVWGNGFPAPLFFDEFAVIKQEILNNSHLKMILKKNNQLLTAIFFGKCCKISNNIKAVYKLTTQTWKQKSYFQLIIIDIIN</sequence>
<dbReference type="GO" id="GO:0006281">
    <property type="term" value="P:DNA repair"/>
    <property type="evidence" value="ECO:0007669"/>
    <property type="project" value="InterPro"/>
</dbReference>
<feature type="domain" description="RecJ OB" evidence="9">
    <location>
        <begin position="468"/>
        <end position="565"/>
    </location>
</feature>
<evidence type="ECO:0000256" key="3">
    <source>
        <dbReference type="ARBA" id="ARBA00022722"/>
    </source>
</evidence>
<dbReference type="InterPro" id="IPR001667">
    <property type="entry name" value="DDH_dom"/>
</dbReference>
<keyword evidence="5 10" id="KW-0269">Exonuclease</keyword>
<gene>
    <name evidence="10" type="primary">recJ</name>
    <name evidence="10" type="ORF">CKSOR_00288</name>
</gene>
<comment type="similarity">
    <text evidence="1">Belongs to the RecJ family.</text>
</comment>
<dbReference type="GO" id="GO:0006310">
    <property type="term" value="P:DNA recombination"/>
    <property type="evidence" value="ECO:0007669"/>
    <property type="project" value="InterPro"/>
</dbReference>
<dbReference type="NCBIfam" id="TIGR00644">
    <property type="entry name" value="recJ"/>
    <property type="match status" value="1"/>
</dbReference>
<keyword evidence="3" id="KW-0540">Nuclease</keyword>
<evidence type="ECO:0000313" key="11">
    <source>
        <dbReference type="Proteomes" id="UP000266796"/>
    </source>
</evidence>
<keyword evidence="4 10" id="KW-0378">Hydrolase</keyword>
<dbReference type="GO" id="GO:0003676">
    <property type="term" value="F:nucleic acid binding"/>
    <property type="evidence" value="ECO:0007669"/>
    <property type="project" value="InterPro"/>
</dbReference>
<organism evidence="10 11">
    <name type="scientific">Candidatus Kinetoplastidibacterium kentomonadis</name>
    <dbReference type="NCBI Taxonomy" id="1576550"/>
    <lineage>
        <taxon>Bacteria</taxon>
        <taxon>Pseudomonadati</taxon>
        <taxon>Pseudomonadota</taxon>
        <taxon>Betaproteobacteria</taxon>
        <taxon>Candidatus Kinetoplastidibacterium</taxon>
    </lineage>
</organism>
<evidence type="ECO:0000259" key="9">
    <source>
        <dbReference type="Pfam" id="PF17768"/>
    </source>
</evidence>
<protein>
    <recommendedName>
        <fullName evidence="2">Single-stranded-DNA-specific exonuclease RecJ</fullName>
    </recommendedName>
</protein>
<keyword evidence="11" id="KW-1185">Reference proteome</keyword>
<proteinExistence type="inferred from homology"/>
<dbReference type="EMBL" id="CP025628">
    <property type="protein sequence ID" value="AWD32409.1"/>
    <property type="molecule type" value="Genomic_DNA"/>
</dbReference>
<keyword evidence="6" id="KW-0472">Membrane</keyword>
<dbReference type="InterPro" id="IPR038763">
    <property type="entry name" value="DHH_sf"/>
</dbReference>
<evidence type="ECO:0000259" key="7">
    <source>
        <dbReference type="Pfam" id="PF01368"/>
    </source>
</evidence>
<dbReference type="PANTHER" id="PTHR30255">
    <property type="entry name" value="SINGLE-STRANDED-DNA-SPECIFIC EXONUCLEASE RECJ"/>
    <property type="match status" value="1"/>
</dbReference>
<dbReference type="Gene3D" id="3.10.310.30">
    <property type="match status" value="1"/>
</dbReference>
<evidence type="ECO:0000256" key="4">
    <source>
        <dbReference type="ARBA" id="ARBA00022801"/>
    </source>
</evidence>
<evidence type="ECO:0000256" key="1">
    <source>
        <dbReference type="ARBA" id="ARBA00005915"/>
    </source>
</evidence>
<dbReference type="GO" id="GO:0008409">
    <property type="term" value="F:5'-3' exonuclease activity"/>
    <property type="evidence" value="ECO:0007669"/>
    <property type="project" value="InterPro"/>
</dbReference>
<keyword evidence="6" id="KW-1133">Transmembrane helix</keyword>
<dbReference type="InterPro" id="IPR004610">
    <property type="entry name" value="RecJ"/>
</dbReference>
<name>A0A3S7J9S1_9PROT</name>
<feature type="domain" description="DDH" evidence="7">
    <location>
        <begin position="76"/>
        <end position="236"/>
    </location>
</feature>
<dbReference type="PANTHER" id="PTHR30255:SF2">
    <property type="entry name" value="SINGLE-STRANDED-DNA-SPECIFIC EXONUCLEASE RECJ"/>
    <property type="match status" value="1"/>
</dbReference>
<dbReference type="Pfam" id="PF17768">
    <property type="entry name" value="RecJ_OB"/>
    <property type="match status" value="1"/>
</dbReference>
<dbReference type="KEGG" id="kso:CKSOR_00288"/>
<feature type="transmembrane region" description="Helical" evidence="6">
    <location>
        <begin position="194"/>
        <end position="211"/>
    </location>
</feature>
<reference evidence="10 11" key="1">
    <citation type="journal article" date="2018" name="Parasitology">
        <title>The reduced genome of Candidatus Kinetoplastibacterium sorsogonicusi, the endosymbiont of Kentomonas sorsogonicus (Trypanosomatidae): loss of the haem-synthesis pathway.</title>
        <authorList>
            <person name="Silva F.M."/>
            <person name="Kostygov A.Y."/>
            <person name="Spodareva V.V."/>
            <person name="Butenko A."/>
            <person name="Tossou R."/>
            <person name="Lukes J."/>
            <person name="Yurchenko V."/>
            <person name="Alves J.M.P."/>
        </authorList>
    </citation>
    <scope>NUCLEOTIDE SEQUENCE [LARGE SCALE GENOMIC DNA]</scope>
    <source>
        <strain evidence="10 11">MF-08</strain>
    </source>
</reference>
<dbReference type="Pfam" id="PF01368">
    <property type="entry name" value="DHH"/>
    <property type="match status" value="1"/>
</dbReference>